<accession>A0A7Y9KST4</accession>
<proteinExistence type="predicted"/>
<evidence type="ECO:0000256" key="1">
    <source>
        <dbReference type="SAM" id="Phobius"/>
    </source>
</evidence>
<feature type="transmembrane region" description="Helical" evidence="1">
    <location>
        <begin position="132"/>
        <end position="157"/>
    </location>
</feature>
<keyword evidence="1" id="KW-1133">Transmembrane helix</keyword>
<evidence type="ECO:0000313" key="2">
    <source>
        <dbReference type="EMBL" id="NYE37904.1"/>
    </source>
</evidence>
<sequence>MSLTEVLVALAIAVGIVGIIVPVLPGTILVMAAILVWAVQVGTTTAWVVFAVAAVLLAAGSVVKFLVPGRRLKASGVPNRTLLVGALLAFVGFFAVPVVGMFIGFVLGVYLAERARLGGAQAWPSTVGALKAVGVSILIELVAAFLATVTWVVGVVAT</sequence>
<dbReference type="RefSeq" id="WP_179620551.1">
    <property type="nucleotide sequence ID" value="NZ_JACCBW010000003.1"/>
</dbReference>
<comment type="caution">
    <text evidence="2">The sequence shown here is derived from an EMBL/GenBank/DDBJ whole genome shotgun (WGS) entry which is preliminary data.</text>
</comment>
<feature type="transmembrane region" description="Helical" evidence="1">
    <location>
        <begin position="45"/>
        <end position="67"/>
    </location>
</feature>
<gene>
    <name evidence="2" type="ORF">F4692_003049</name>
</gene>
<evidence type="ECO:0000313" key="3">
    <source>
        <dbReference type="Proteomes" id="UP000549911"/>
    </source>
</evidence>
<dbReference type="Pfam" id="PF04306">
    <property type="entry name" value="DUF456"/>
    <property type="match status" value="1"/>
</dbReference>
<name>A0A7Y9KST4_9ACTN</name>
<evidence type="ECO:0008006" key="4">
    <source>
        <dbReference type="Google" id="ProtNLM"/>
    </source>
</evidence>
<dbReference type="AlphaFoldDB" id="A0A7Y9KST4"/>
<organism evidence="2 3">
    <name type="scientific">Nocardioides cavernae</name>
    <dbReference type="NCBI Taxonomy" id="1921566"/>
    <lineage>
        <taxon>Bacteria</taxon>
        <taxon>Bacillati</taxon>
        <taxon>Actinomycetota</taxon>
        <taxon>Actinomycetes</taxon>
        <taxon>Propionibacteriales</taxon>
        <taxon>Nocardioidaceae</taxon>
        <taxon>Nocardioides</taxon>
    </lineage>
</organism>
<feature type="transmembrane region" description="Helical" evidence="1">
    <location>
        <begin position="87"/>
        <end position="112"/>
    </location>
</feature>
<reference evidence="2 3" key="2">
    <citation type="submission" date="2020-08" db="EMBL/GenBank/DDBJ databases">
        <title>The Agave Microbiome: Exploring the role of microbial communities in plant adaptations to desert environments.</title>
        <authorList>
            <person name="Partida-Martinez L.P."/>
        </authorList>
    </citation>
    <scope>NUCLEOTIDE SEQUENCE [LARGE SCALE GENOMIC DNA]</scope>
    <source>
        <strain evidence="2 3">AT2.17</strain>
    </source>
</reference>
<keyword evidence="1" id="KW-0472">Membrane</keyword>
<feature type="transmembrane region" description="Helical" evidence="1">
    <location>
        <begin position="7"/>
        <end position="39"/>
    </location>
</feature>
<dbReference type="EMBL" id="JACCBW010000003">
    <property type="protein sequence ID" value="NYE37904.1"/>
    <property type="molecule type" value="Genomic_DNA"/>
</dbReference>
<protein>
    <recommendedName>
        <fullName evidence="4">DUF456 domain-containing protein</fullName>
    </recommendedName>
</protein>
<keyword evidence="1" id="KW-0812">Transmembrane</keyword>
<dbReference type="InterPro" id="IPR007403">
    <property type="entry name" value="DUF456"/>
</dbReference>
<dbReference type="Proteomes" id="UP000549911">
    <property type="component" value="Unassembled WGS sequence"/>
</dbReference>
<keyword evidence="3" id="KW-1185">Reference proteome</keyword>
<reference evidence="2 3" key="1">
    <citation type="submission" date="2020-07" db="EMBL/GenBank/DDBJ databases">
        <authorList>
            <person name="Partida-Martinez L."/>
            <person name="Huntemann M."/>
            <person name="Clum A."/>
            <person name="Wang J."/>
            <person name="Palaniappan K."/>
            <person name="Ritter S."/>
            <person name="Chen I.-M."/>
            <person name="Stamatis D."/>
            <person name="Reddy T."/>
            <person name="O'Malley R."/>
            <person name="Daum C."/>
            <person name="Shapiro N."/>
            <person name="Ivanova N."/>
            <person name="Kyrpides N."/>
            <person name="Woyke T."/>
        </authorList>
    </citation>
    <scope>NUCLEOTIDE SEQUENCE [LARGE SCALE GENOMIC DNA]</scope>
    <source>
        <strain evidence="2 3">AT2.17</strain>
    </source>
</reference>